<reference evidence="6" key="3">
    <citation type="submission" date="2025-08" db="UniProtKB">
        <authorList>
            <consortium name="RefSeq"/>
        </authorList>
    </citation>
    <scope>IDENTIFICATION</scope>
    <source>
        <tissue evidence="6">Whole organism</tissue>
    </source>
</reference>
<dbReference type="InterPro" id="IPR029704">
    <property type="entry name" value="STEEP-like"/>
</dbReference>
<dbReference type="PANTHER" id="PTHR46355:SF1">
    <property type="entry name" value="STING ER EXIT PROTEIN"/>
    <property type="match status" value="1"/>
</dbReference>
<protein>
    <recommendedName>
        <fullName evidence="2">STING ER exit protein</fullName>
    </recommendedName>
</protein>
<gene>
    <name evidence="6" type="primary">LOC108611534</name>
</gene>
<feature type="domain" description="STEEP1" evidence="4">
    <location>
        <begin position="21"/>
        <end position="126"/>
    </location>
</feature>
<dbReference type="Proteomes" id="UP000694904">
    <property type="component" value="Chromosome 3"/>
</dbReference>
<keyword evidence="5" id="KW-1185">Reference proteome</keyword>
<reference evidence="5" key="2">
    <citation type="journal article" date="2016" name="G3 (Bethesda)">
        <title>Genome Evolution in Three Species of Cactophilic Drosophila.</title>
        <authorList>
            <person name="Sanchez-Flores A."/>
            <person name="Penazola F."/>
            <person name="Carpinteyro-Ponce J."/>
            <person name="Nazario-Yepiz N."/>
            <person name="Abreu-Goodger C."/>
            <person name="Machado C.A."/>
            <person name="Markow T.A."/>
        </authorList>
    </citation>
    <scope>NUCLEOTIDE SEQUENCE [LARGE SCALE GENOMIC DNA]</scope>
</reference>
<evidence type="ECO:0000313" key="5">
    <source>
        <dbReference type="Proteomes" id="UP000694904"/>
    </source>
</evidence>
<feature type="region of interest" description="Disordered" evidence="3">
    <location>
        <begin position="229"/>
        <end position="262"/>
    </location>
</feature>
<evidence type="ECO:0000256" key="3">
    <source>
        <dbReference type="SAM" id="MobiDB-lite"/>
    </source>
</evidence>
<organism evidence="5 6">
    <name type="scientific">Drosophila arizonae</name>
    <name type="common">Fruit fly</name>
    <dbReference type="NCBI Taxonomy" id="7263"/>
    <lineage>
        <taxon>Eukaryota</taxon>
        <taxon>Metazoa</taxon>
        <taxon>Ecdysozoa</taxon>
        <taxon>Arthropoda</taxon>
        <taxon>Hexapoda</taxon>
        <taxon>Insecta</taxon>
        <taxon>Pterygota</taxon>
        <taxon>Neoptera</taxon>
        <taxon>Endopterygota</taxon>
        <taxon>Diptera</taxon>
        <taxon>Brachycera</taxon>
        <taxon>Muscomorpha</taxon>
        <taxon>Ephydroidea</taxon>
        <taxon>Drosophilidae</taxon>
        <taxon>Drosophila</taxon>
    </lineage>
</organism>
<dbReference type="GeneID" id="108611534"/>
<sequence length="262" mass="29301">MPKVVSRSIVCSDTKDQEEYNEEKPLNIYYCLCSKMSLILDCTLEQLPLREADNARVIDANEHANKLTYNPTPKMIYIRRKGKGIEKQYRYNCRNCNLPLYYRHDSDSHVTFVMNNALHKNKGEKPLAQLLAAEAKAKAGNNKNFISNISTTHVATAPTLMAATVSPSGQDSGIVDASGKKVMVTRHTKNMGKFSSVTVSTIDEEEDEIEAREIADSYANNARIIEKQLQRKGGKLTDLGAKPKGEEIAPPQKKQRGTLLER</sequence>
<dbReference type="InterPro" id="IPR057965">
    <property type="entry name" value="STEEP1_dom"/>
</dbReference>
<evidence type="ECO:0000259" key="4">
    <source>
        <dbReference type="Pfam" id="PF25809"/>
    </source>
</evidence>
<evidence type="ECO:0000256" key="2">
    <source>
        <dbReference type="ARBA" id="ARBA00024237"/>
    </source>
</evidence>
<proteinExistence type="inferred from homology"/>
<dbReference type="PANTHER" id="PTHR46355">
    <property type="entry name" value="UPF0428 PROTEIN CXORF56"/>
    <property type="match status" value="1"/>
</dbReference>
<name>A0ABM1NXN3_DROAR</name>
<dbReference type="RefSeq" id="XP_017859719.1">
    <property type="nucleotide sequence ID" value="XM_018004230.1"/>
</dbReference>
<reference evidence="5" key="1">
    <citation type="journal article" date="1997" name="Nucleic Acids Res.">
        <title>tRNAscan-SE: a program for improved detection of transfer RNA genes in genomic sequence.</title>
        <authorList>
            <person name="Lowe T.M."/>
            <person name="Eddy S.R."/>
        </authorList>
    </citation>
    <scope>NUCLEOTIDE SEQUENCE [LARGE SCALE GENOMIC DNA]</scope>
</reference>
<evidence type="ECO:0000313" key="6">
    <source>
        <dbReference type="RefSeq" id="XP_017859719.1"/>
    </source>
</evidence>
<evidence type="ECO:0000256" key="1">
    <source>
        <dbReference type="ARBA" id="ARBA00024205"/>
    </source>
</evidence>
<accession>A0ABM1NXN3</accession>
<comment type="similarity">
    <text evidence="1">Belongs to the STEEP1 family.</text>
</comment>
<dbReference type="Pfam" id="PF25809">
    <property type="entry name" value="STEEP1"/>
    <property type="match status" value="1"/>
</dbReference>